<dbReference type="EMBL" id="VDCI01000002">
    <property type="protein sequence ID" value="TNJ37283.1"/>
    <property type="molecule type" value="Genomic_DNA"/>
</dbReference>
<dbReference type="Pfam" id="PF01327">
    <property type="entry name" value="Pep_deformylase"/>
    <property type="match status" value="1"/>
</dbReference>
<proteinExistence type="inferred from homology"/>
<accession>A0A5C4S188</accession>
<comment type="similarity">
    <text evidence="1 2">Belongs to the polypeptide deformylase family.</text>
</comment>
<protein>
    <recommendedName>
        <fullName evidence="2">Peptide deformylase</fullName>
        <shortName evidence="2">PDF</shortName>
        <ecNumber evidence="2">3.5.1.88</ecNumber>
    </recommendedName>
    <alternativeName>
        <fullName evidence="2">Polypeptide deformylase</fullName>
    </alternativeName>
</protein>
<comment type="function">
    <text evidence="2">Removes the formyl group from the N-terminal Met of newly synthesized proteins. Requires at least a dipeptide for an efficient rate of reaction. N-terminal L-methionine is a prerequisite for activity but the enzyme has broad specificity at other positions.</text>
</comment>
<comment type="cofactor">
    <cofactor evidence="2">
        <name>Fe(2+)</name>
        <dbReference type="ChEBI" id="CHEBI:29033"/>
    </cofactor>
    <text evidence="2">Binds 1 Fe(2+) ion.</text>
</comment>
<evidence type="ECO:0000313" key="3">
    <source>
        <dbReference type="EMBL" id="TNJ37283.1"/>
    </source>
</evidence>
<sequence>MILPITIYSDEVLHRKAKPIRGVEPDIEELIGNMFETMGVADGIGLAAPQVDASLRLLVVDISRVDGYEAAEPLVVINPHIQAVSGLNAMDEGCLSIPDVRGDVVRPSTIQLKYRDRNFEEHTDDFSGLMARVLQHEIDHLDGTLFVDRLQRRDRKKVQRSLEALAKGEFRVPYQVVRRDTKACGA</sequence>
<dbReference type="InterPro" id="IPR023635">
    <property type="entry name" value="Peptide_deformylase"/>
</dbReference>
<name>A0A5C4S188_PROVB</name>
<feature type="binding site" evidence="2">
    <location>
        <position position="136"/>
    </location>
    <ligand>
        <name>Fe cation</name>
        <dbReference type="ChEBI" id="CHEBI:24875"/>
    </ligand>
</feature>
<feature type="active site" evidence="2">
    <location>
        <position position="137"/>
    </location>
</feature>
<keyword evidence="2" id="KW-0479">Metal-binding</keyword>
<dbReference type="GO" id="GO:0042586">
    <property type="term" value="F:peptide deformylase activity"/>
    <property type="evidence" value="ECO:0007669"/>
    <property type="project" value="UniProtKB-UniRule"/>
</dbReference>
<dbReference type="GO" id="GO:0046872">
    <property type="term" value="F:metal ion binding"/>
    <property type="evidence" value="ECO:0007669"/>
    <property type="project" value="UniProtKB-KW"/>
</dbReference>
<keyword evidence="4" id="KW-1185">Reference proteome</keyword>
<dbReference type="SUPFAM" id="SSF56420">
    <property type="entry name" value="Peptide deformylase"/>
    <property type="match status" value="1"/>
</dbReference>
<feature type="binding site" evidence="2">
    <location>
        <position position="140"/>
    </location>
    <ligand>
        <name>Fe cation</name>
        <dbReference type="ChEBI" id="CHEBI:24875"/>
    </ligand>
</feature>
<dbReference type="PIRSF" id="PIRSF004749">
    <property type="entry name" value="Pep_def"/>
    <property type="match status" value="1"/>
</dbReference>
<reference evidence="3 4" key="1">
    <citation type="submission" date="2019-05" db="EMBL/GenBank/DDBJ databases">
        <title>Draft Whole-Genome sequence of the green sulfur bacterium Prosthecochloris vibrioformis DSM 260.</title>
        <authorList>
            <person name="Meyer T.E."/>
            <person name="Kyndt J.A."/>
        </authorList>
    </citation>
    <scope>NUCLEOTIDE SEQUENCE [LARGE SCALE GENOMIC DNA]</scope>
    <source>
        <strain evidence="3 4">DSM 260</strain>
    </source>
</reference>
<dbReference type="Gene3D" id="3.90.45.10">
    <property type="entry name" value="Peptide deformylase"/>
    <property type="match status" value="1"/>
</dbReference>
<dbReference type="PANTHER" id="PTHR10458:SF22">
    <property type="entry name" value="PEPTIDE DEFORMYLASE"/>
    <property type="match status" value="1"/>
</dbReference>
<organism evidence="3 4">
    <name type="scientific">Prosthecochloris vibrioformis</name>
    <name type="common">Chlorobium vibrioforme</name>
    <dbReference type="NCBI Taxonomy" id="1098"/>
    <lineage>
        <taxon>Bacteria</taxon>
        <taxon>Pseudomonadati</taxon>
        <taxon>Chlorobiota</taxon>
        <taxon>Chlorobiia</taxon>
        <taxon>Chlorobiales</taxon>
        <taxon>Chlorobiaceae</taxon>
        <taxon>Prosthecochloris</taxon>
    </lineage>
</organism>
<dbReference type="PANTHER" id="PTHR10458">
    <property type="entry name" value="PEPTIDE DEFORMYLASE"/>
    <property type="match status" value="1"/>
</dbReference>
<comment type="caution">
    <text evidence="3">The sequence shown here is derived from an EMBL/GenBank/DDBJ whole genome shotgun (WGS) entry which is preliminary data.</text>
</comment>
<dbReference type="GO" id="GO:0006412">
    <property type="term" value="P:translation"/>
    <property type="evidence" value="ECO:0007669"/>
    <property type="project" value="UniProtKB-UniRule"/>
</dbReference>
<evidence type="ECO:0000256" key="2">
    <source>
        <dbReference type="HAMAP-Rule" id="MF_00163"/>
    </source>
</evidence>
<dbReference type="InterPro" id="IPR036821">
    <property type="entry name" value="Peptide_deformylase_sf"/>
</dbReference>
<dbReference type="RefSeq" id="WP_068866637.1">
    <property type="nucleotide sequence ID" value="NZ_VDCI01000002.1"/>
</dbReference>
<dbReference type="AlphaFoldDB" id="A0A5C4S188"/>
<evidence type="ECO:0000256" key="1">
    <source>
        <dbReference type="ARBA" id="ARBA00010759"/>
    </source>
</evidence>
<dbReference type="NCBIfam" id="TIGR00079">
    <property type="entry name" value="pept_deformyl"/>
    <property type="match status" value="1"/>
</dbReference>
<gene>
    <name evidence="2" type="primary">def</name>
    <name evidence="3" type="ORF">FGF68_03420</name>
</gene>
<evidence type="ECO:0000313" key="4">
    <source>
        <dbReference type="Proteomes" id="UP000309544"/>
    </source>
</evidence>
<comment type="catalytic activity">
    <reaction evidence="2">
        <text>N-terminal N-formyl-L-methionyl-[peptide] + H2O = N-terminal L-methionyl-[peptide] + formate</text>
        <dbReference type="Rhea" id="RHEA:24420"/>
        <dbReference type="Rhea" id="RHEA-COMP:10639"/>
        <dbReference type="Rhea" id="RHEA-COMP:10640"/>
        <dbReference type="ChEBI" id="CHEBI:15377"/>
        <dbReference type="ChEBI" id="CHEBI:15740"/>
        <dbReference type="ChEBI" id="CHEBI:49298"/>
        <dbReference type="ChEBI" id="CHEBI:64731"/>
        <dbReference type="EC" id="3.5.1.88"/>
    </reaction>
</comment>
<dbReference type="HAMAP" id="MF_00163">
    <property type="entry name" value="Pep_deformylase"/>
    <property type="match status" value="1"/>
</dbReference>
<keyword evidence="2" id="KW-0408">Iron</keyword>
<keyword evidence="2 3" id="KW-0378">Hydrolase</keyword>
<feature type="binding site" evidence="2">
    <location>
        <position position="94"/>
    </location>
    <ligand>
        <name>Fe cation</name>
        <dbReference type="ChEBI" id="CHEBI:24875"/>
    </ligand>
</feature>
<dbReference type="NCBIfam" id="NF001159">
    <property type="entry name" value="PRK00150.1-3"/>
    <property type="match status" value="1"/>
</dbReference>
<keyword evidence="2" id="KW-0648">Protein biosynthesis</keyword>
<dbReference type="EC" id="3.5.1.88" evidence="2"/>
<dbReference type="CDD" id="cd00487">
    <property type="entry name" value="Pep_deformylase"/>
    <property type="match status" value="1"/>
</dbReference>
<dbReference type="Proteomes" id="UP000309544">
    <property type="component" value="Unassembled WGS sequence"/>
</dbReference>
<dbReference type="PRINTS" id="PR01576">
    <property type="entry name" value="PDEFORMYLASE"/>
</dbReference>